<keyword evidence="5" id="KW-1185">Reference proteome</keyword>
<dbReference type="InterPro" id="IPR013087">
    <property type="entry name" value="Znf_C2H2_type"/>
</dbReference>
<feature type="region of interest" description="Disordered" evidence="2">
    <location>
        <begin position="1"/>
        <end position="26"/>
    </location>
</feature>
<keyword evidence="1" id="KW-0863">Zinc-finger</keyword>
<evidence type="ECO:0000259" key="3">
    <source>
        <dbReference type="PROSITE" id="PS50157"/>
    </source>
</evidence>
<organism evidence="4 5">
    <name type="scientific">Aulographum hederae CBS 113979</name>
    <dbReference type="NCBI Taxonomy" id="1176131"/>
    <lineage>
        <taxon>Eukaryota</taxon>
        <taxon>Fungi</taxon>
        <taxon>Dikarya</taxon>
        <taxon>Ascomycota</taxon>
        <taxon>Pezizomycotina</taxon>
        <taxon>Dothideomycetes</taxon>
        <taxon>Pleosporomycetidae</taxon>
        <taxon>Aulographales</taxon>
        <taxon>Aulographaceae</taxon>
    </lineage>
</organism>
<dbReference type="PROSITE" id="PS00028">
    <property type="entry name" value="ZINC_FINGER_C2H2_1"/>
    <property type="match status" value="1"/>
</dbReference>
<name>A0A6G1HG79_9PEZI</name>
<keyword evidence="1" id="KW-0862">Zinc</keyword>
<reference evidence="4" key="1">
    <citation type="journal article" date="2020" name="Stud. Mycol.">
        <title>101 Dothideomycetes genomes: a test case for predicting lifestyles and emergence of pathogens.</title>
        <authorList>
            <person name="Haridas S."/>
            <person name="Albert R."/>
            <person name="Binder M."/>
            <person name="Bloem J."/>
            <person name="Labutti K."/>
            <person name="Salamov A."/>
            <person name="Andreopoulos B."/>
            <person name="Baker S."/>
            <person name="Barry K."/>
            <person name="Bills G."/>
            <person name="Bluhm B."/>
            <person name="Cannon C."/>
            <person name="Castanera R."/>
            <person name="Culley D."/>
            <person name="Daum C."/>
            <person name="Ezra D."/>
            <person name="Gonzalez J."/>
            <person name="Henrissat B."/>
            <person name="Kuo A."/>
            <person name="Liang C."/>
            <person name="Lipzen A."/>
            <person name="Lutzoni F."/>
            <person name="Magnuson J."/>
            <person name="Mondo S."/>
            <person name="Nolan M."/>
            <person name="Ohm R."/>
            <person name="Pangilinan J."/>
            <person name="Park H.-J."/>
            <person name="Ramirez L."/>
            <person name="Alfaro M."/>
            <person name="Sun H."/>
            <person name="Tritt A."/>
            <person name="Yoshinaga Y."/>
            <person name="Zwiers L.-H."/>
            <person name="Turgeon B."/>
            <person name="Goodwin S."/>
            <person name="Spatafora J."/>
            <person name="Crous P."/>
            <person name="Grigoriev I."/>
        </authorList>
    </citation>
    <scope>NUCLEOTIDE SEQUENCE</scope>
    <source>
        <strain evidence="4">CBS 113979</strain>
    </source>
</reference>
<gene>
    <name evidence="4" type="ORF">K402DRAFT_78847</name>
</gene>
<evidence type="ECO:0000256" key="2">
    <source>
        <dbReference type="SAM" id="MobiDB-lite"/>
    </source>
</evidence>
<evidence type="ECO:0000256" key="1">
    <source>
        <dbReference type="PROSITE-ProRule" id="PRU00042"/>
    </source>
</evidence>
<dbReference type="EMBL" id="ML977138">
    <property type="protein sequence ID" value="KAF1992094.1"/>
    <property type="molecule type" value="Genomic_DNA"/>
</dbReference>
<dbReference type="AlphaFoldDB" id="A0A6G1HG79"/>
<feature type="compositionally biased region" description="Basic residues" evidence="2">
    <location>
        <begin position="1"/>
        <end position="12"/>
    </location>
</feature>
<keyword evidence="1" id="KW-0479">Metal-binding</keyword>
<protein>
    <recommendedName>
        <fullName evidence="3">C2H2-type domain-containing protein</fullName>
    </recommendedName>
</protein>
<dbReference type="Proteomes" id="UP000800041">
    <property type="component" value="Unassembled WGS sequence"/>
</dbReference>
<dbReference type="PROSITE" id="PS50157">
    <property type="entry name" value="ZINC_FINGER_C2H2_2"/>
    <property type="match status" value="1"/>
</dbReference>
<dbReference type="GO" id="GO:0008270">
    <property type="term" value="F:zinc ion binding"/>
    <property type="evidence" value="ECO:0007669"/>
    <property type="project" value="UniProtKB-KW"/>
</dbReference>
<dbReference type="OrthoDB" id="9368434at2759"/>
<accession>A0A6G1HG79</accession>
<dbReference type="SMART" id="SM00355">
    <property type="entry name" value="ZnF_C2H2"/>
    <property type="match status" value="2"/>
</dbReference>
<dbReference type="SUPFAM" id="SSF57667">
    <property type="entry name" value="beta-beta-alpha zinc fingers"/>
    <property type="match status" value="1"/>
</dbReference>
<feature type="region of interest" description="Disordered" evidence="2">
    <location>
        <begin position="397"/>
        <end position="424"/>
    </location>
</feature>
<dbReference type="Gene3D" id="3.30.160.60">
    <property type="entry name" value="Classic Zinc Finger"/>
    <property type="match status" value="1"/>
</dbReference>
<sequence>MSASHTHPRRSDRKAPSPLLYKSPTFTSSPRLADTLCHPVHTVMPKRSVTSSQALEDLVVDAREDRISKFLAGFDKAFSGGCRFTDENILADQEVFPVPDFMVARAAVEEPMDIDIKPLIADHHHASDSGIGSSISDSHNGRRLNSSARSVTSTFSGVNRSASTLSSINKTPFSLSTSAEKRIRETILLPILKEKSLQEFHPLIKDIPRRIGAKDITNLRDLEKTLIFLAPVSANRITLAFNGAVAYPFRNVKEFAASHIAYLAFCERSIELIVNTVDYLTERDQHLPTERPYTNYYFLDLVEQIRRYAEIMARTREKEAAGEELDDNDFSPYVPPTPTPTPTPFDHHYLHSYSSEEIVIQDGLSHNGKPVQLVRKKDGKEIPIAEEGELPATSISKRALSEDTDDDGVRRSMARRRKSERPGDVIHSCNDCGKEFKRPCDLTKHEKTHSRPWKCSDAKCKYHDLGWPTEKERDRHMNDKHSAAPPMHKCEFAPCTYSSKRESNCKQHMEKAHGWTYVRSKHNGRNKRTTATSSNAASTPLTPFMATPASTSNHLATPATPFAPSPSVAAFDIGQYNYSPAQATHTYTYDNQRRESVNTAGSAMTYSTEYSPYQGSTFNDVMTPEESEFEQQMNYTFESAGNYTMQQPTPALSTSNAFINQQVPQLSPHAQADAMLFSPEDDMPMDETFGGTESFQPNGDFTLYDHIPAPQGSLFDNNAMFPADTNAFDFGNYGANTGLSIDDLFDDLNPGNNGNAM</sequence>
<proteinExistence type="predicted"/>
<feature type="compositionally biased region" description="Low complexity" evidence="2">
    <location>
        <begin position="128"/>
        <end position="138"/>
    </location>
</feature>
<dbReference type="InterPro" id="IPR036236">
    <property type="entry name" value="Znf_C2H2_sf"/>
</dbReference>
<feature type="region of interest" description="Disordered" evidence="2">
    <location>
        <begin position="128"/>
        <end position="148"/>
    </location>
</feature>
<evidence type="ECO:0000313" key="4">
    <source>
        <dbReference type="EMBL" id="KAF1992094.1"/>
    </source>
</evidence>
<feature type="domain" description="C2H2-type" evidence="3">
    <location>
        <begin position="427"/>
        <end position="454"/>
    </location>
</feature>
<evidence type="ECO:0000313" key="5">
    <source>
        <dbReference type="Proteomes" id="UP000800041"/>
    </source>
</evidence>